<reference evidence="3" key="1">
    <citation type="submission" date="2015-09" db="EMBL/GenBank/DDBJ databases">
        <authorList>
            <person name="Daims H."/>
        </authorList>
    </citation>
    <scope>NUCLEOTIDE SEQUENCE [LARGE SCALE GENOMIC DNA]</scope>
</reference>
<proteinExistence type="predicted"/>
<evidence type="ECO:0000313" key="3">
    <source>
        <dbReference type="Proteomes" id="UP000066284"/>
    </source>
</evidence>
<dbReference type="KEGG" id="nio:NITINOP_1681"/>
<evidence type="ECO:0000313" key="2">
    <source>
        <dbReference type="EMBL" id="CUQ66656.1"/>
    </source>
</evidence>
<accession>A0A0S4KTP1</accession>
<dbReference type="EMBL" id="LN885086">
    <property type="protein sequence ID" value="CUQ66656.1"/>
    <property type="molecule type" value="Genomic_DNA"/>
</dbReference>
<name>A0A0S4KTP1_9BACT</name>
<evidence type="ECO:0000256" key="1">
    <source>
        <dbReference type="SAM" id="MobiDB-lite"/>
    </source>
</evidence>
<organism evidence="2 3">
    <name type="scientific">Candidatus Nitrospira inopinata</name>
    <dbReference type="NCBI Taxonomy" id="1715989"/>
    <lineage>
        <taxon>Bacteria</taxon>
        <taxon>Pseudomonadati</taxon>
        <taxon>Nitrospirota</taxon>
        <taxon>Nitrospiria</taxon>
        <taxon>Nitrospirales</taxon>
        <taxon>Nitrospiraceae</taxon>
        <taxon>Nitrospira</taxon>
    </lineage>
</organism>
<gene>
    <name evidence="2" type="ORF">NITINOP_1681</name>
</gene>
<dbReference type="AlphaFoldDB" id="A0A0S4KTP1"/>
<keyword evidence="3" id="KW-1185">Reference proteome</keyword>
<protein>
    <submittedName>
        <fullName evidence="2">Uncharacterized protein</fullName>
    </submittedName>
</protein>
<dbReference type="Proteomes" id="UP000066284">
    <property type="component" value="Chromosome 1"/>
</dbReference>
<feature type="region of interest" description="Disordered" evidence="1">
    <location>
        <begin position="40"/>
        <end position="59"/>
    </location>
</feature>
<sequence>MSALPARKDPFFVPLNFSQDPSTDSFSPWMVALIERGQENPPGPCGYTLPRLRGDESIL</sequence>